<organism evidence="2 3">
    <name type="scientific">Steinernema glaseri</name>
    <dbReference type="NCBI Taxonomy" id="37863"/>
    <lineage>
        <taxon>Eukaryota</taxon>
        <taxon>Metazoa</taxon>
        <taxon>Ecdysozoa</taxon>
        <taxon>Nematoda</taxon>
        <taxon>Chromadorea</taxon>
        <taxon>Rhabditida</taxon>
        <taxon>Tylenchina</taxon>
        <taxon>Panagrolaimomorpha</taxon>
        <taxon>Strongyloidoidea</taxon>
        <taxon>Steinernematidae</taxon>
        <taxon>Steinernema</taxon>
    </lineage>
</organism>
<dbReference type="WBParaSite" id="L893_g31877.t1">
    <property type="protein sequence ID" value="L893_g31877.t1"/>
    <property type="gene ID" value="L893_g31877"/>
</dbReference>
<evidence type="ECO:0000313" key="2">
    <source>
        <dbReference type="Proteomes" id="UP000095287"/>
    </source>
</evidence>
<feature type="compositionally biased region" description="Polar residues" evidence="1">
    <location>
        <begin position="18"/>
        <end position="27"/>
    </location>
</feature>
<feature type="compositionally biased region" description="Basic and acidic residues" evidence="1">
    <location>
        <begin position="1"/>
        <end position="17"/>
    </location>
</feature>
<sequence length="38" mass="4431">MKEYKARDDWQHNKDQRSATMPANRTIQGDIAKGLSRI</sequence>
<proteinExistence type="predicted"/>
<evidence type="ECO:0000313" key="3">
    <source>
        <dbReference type="WBParaSite" id="L893_g31877.t1"/>
    </source>
</evidence>
<name>A0A1I8A200_9BILA</name>
<accession>A0A1I8A200</accession>
<feature type="region of interest" description="Disordered" evidence="1">
    <location>
        <begin position="1"/>
        <end position="38"/>
    </location>
</feature>
<evidence type="ECO:0000256" key="1">
    <source>
        <dbReference type="SAM" id="MobiDB-lite"/>
    </source>
</evidence>
<protein>
    <submittedName>
        <fullName evidence="3">Conjugal transfer protein</fullName>
    </submittedName>
</protein>
<dbReference type="AlphaFoldDB" id="A0A1I8A200"/>
<keyword evidence="2" id="KW-1185">Reference proteome</keyword>
<reference evidence="3" key="1">
    <citation type="submission" date="2016-11" db="UniProtKB">
        <authorList>
            <consortium name="WormBaseParasite"/>
        </authorList>
    </citation>
    <scope>IDENTIFICATION</scope>
</reference>
<dbReference type="Proteomes" id="UP000095287">
    <property type="component" value="Unplaced"/>
</dbReference>